<feature type="binding site" evidence="5">
    <location>
        <position position="40"/>
    </location>
    <ligand>
        <name>S-adenosyl-L-methionine</name>
        <dbReference type="ChEBI" id="CHEBI:59789"/>
    </ligand>
</feature>
<evidence type="ECO:0000313" key="8">
    <source>
        <dbReference type="Proteomes" id="UP000184440"/>
    </source>
</evidence>
<evidence type="ECO:0000256" key="4">
    <source>
        <dbReference type="ARBA" id="ARBA00022884"/>
    </source>
</evidence>
<gene>
    <name evidence="7" type="ORF">SAMN05443668_11382</name>
</gene>
<evidence type="ECO:0000256" key="5">
    <source>
        <dbReference type="PROSITE-ProRule" id="PRU01026"/>
    </source>
</evidence>
<dbReference type="OrthoDB" id="3616874at2"/>
<dbReference type="PANTHER" id="PTHR11727:SF7">
    <property type="entry name" value="DIMETHYLADENOSINE TRANSFERASE-RELATED"/>
    <property type="match status" value="1"/>
</dbReference>
<feature type="binding site" evidence="5">
    <location>
        <position position="16"/>
    </location>
    <ligand>
        <name>S-adenosyl-L-methionine</name>
        <dbReference type="ChEBI" id="CHEBI:59789"/>
    </ligand>
</feature>
<dbReference type="STRING" id="134849.SAMN05443668_11382"/>
<evidence type="ECO:0000313" key="7">
    <source>
        <dbReference type="EMBL" id="SHN45914.1"/>
    </source>
</evidence>
<reference evidence="7 8" key="1">
    <citation type="submission" date="2016-11" db="EMBL/GenBank/DDBJ databases">
        <authorList>
            <person name="Jaros S."/>
            <person name="Januszkiewicz K."/>
            <person name="Wedrychowicz H."/>
        </authorList>
    </citation>
    <scope>NUCLEOTIDE SEQUENCE [LARGE SCALE GENOMIC DNA]</scope>
    <source>
        <strain evidence="7 8">DSM 46144</strain>
    </source>
</reference>
<evidence type="ECO:0000256" key="1">
    <source>
        <dbReference type="ARBA" id="ARBA00022603"/>
    </source>
</evidence>
<dbReference type="NCBIfam" id="NF000499">
    <property type="entry name" value="Erm23S_rRNA_broad"/>
    <property type="match status" value="1"/>
</dbReference>
<dbReference type="GO" id="GO:0003723">
    <property type="term" value="F:RNA binding"/>
    <property type="evidence" value="ECO:0007669"/>
    <property type="project" value="UniProtKB-UniRule"/>
</dbReference>
<evidence type="ECO:0000256" key="2">
    <source>
        <dbReference type="ARBA" id="ARBA00022679"/>
    </source>
</evidence>
<dbReference type="InterPro" id="IPR020596">
    <property type="entry name" value="rRNA_Ade_Mease_Trfase_CS"/>
</dbReference>
<dbReference type="InterPro" id="IPR029063">
    <property type="entry name" value="SAM-dependent_MTases_sf"/>
</dbReference>
<dbReference type="PROSITE" id="PS01131">
    <property type="entry name" value="RRNA_A_DIMETH"/>
    <property type="match status" value="1"/>
</dbReference>
<dbReference type="Gene3D" id="3.40.50.150">
    <property type="entry name" value="Vaccinia Virus protein VP39"/>
    <property type="match status" value="1"/>
</dbReference>
<feature type="binding site" evidence="5">
    <location>
        <position position="61"/>
    </location>
    <ligand>
        <name>S-adenosyl-L-methionine</name>
        <dbReference type="ChEBI" id="CHEBI:59789"/>
    </ligand>
</feature>
<keyword evidence="3 5" id="KW-0949">S-adenosyl-L-methionine</keyword>
<feature type="binding site" evidence="5">
    <location>
        <position position="99"/>
    </location>
    <ligand>
        <name>S-adenosyl-L-methionine</name>
        <dbReference type="ChEBI" id="CHEBI:59789"/>
    </ligand>
</feature>
<dbReference type="SUPFAM" id="SSF53335">
    <property type="entry name" value="S-adenosyl-L-methionine-dependent methyltransferases"/>
    <property type="match status" value="1"/>
</dbReference>
<dbReference type="GO" id="GO:0000179">
    <property type="term" value="F:rRNA (adenine-N6,N6-)-dimethyltransferase activity"/>
    <property type="evidence" value="ECO:0007669"/>
    <property type="project" value="UniProtKB-UniRule"/>
</dbReference>
<dbReference type="PANTHER" id="PTHR11727">
    <property type="entry name" value="DIMETHYLADENOSINE TRANSFERASE"/>
    <property type="match status" value="1"/>
</dbReference>
<dbReference type="RefSeq" id="WP_073262705.1">
    <property type="nucleotide sequence ID" value="NZ_FRCS01000013.1"/>
</dbReference>
<dbReference type="InterPro" id="IPR020598">
    <property type="entry name" value="rRNA_Ade_methylase_Trfase_N"/>
</dbReference>
<dbReference type="Proteomes" id="UP000184440">
    <property type="component" value="Unassembled WGS sequence"/>
</dbReference>
<protein>
    <submittedName>
        <fullName evidence="7">23S rRNA (Adenine-N6)-dimethyltransferase</fullName>
    </submittedName>
</protein>
<keyword evidence="1 5" id="KW-0489">Methyltransferase</keyword>
<dbReference type="Pfam" id="PF00398">
    <property type="entry name" value="RrnaAD"/>
    <property type="match status" value="1"/>
</dbReference>
<dbReference type="AlphaFoldDB" id="A0A1M7RI27"/>
<organism evidence="7 8">
    <name type="scientific">Cryptosporangium aurantiacum</name>
    <dbReference type="NCBI Taxonomy" id="134849"/>
    <lineage>
        <taxon>Bacteria</taxon>
        <taxon>Bacillati</taxon>
        <taxon>Actinomycetota</taxon>
        <taxon>Actinomycetes</taxon>
        <taxon>Cryptosporangiales</taxon>
        <taxon>Cryptosporangiaceae</taxon>
        <taxon>Cryptosporangium</taxon>
    </lineage>
</organism>
<dbReference type="InterPro" id="IPR001737">
    <property type="entry name" value="KsgA/Erm"/>
</dbReference>
<feature type="binding site" evidence="5">
    <location>
        <position position="14"/>
    </location>
    <ligand>
        <name>S-adenosyl-L-methionine</name>
        <dbReference type="ChEBI" id="CHEBI:59789"/>
    </ligand>
</feature>
<name>A0A1M7RI27_9ACTN</name>
<dbReference type="EMBL" id="FRCS01000013">
    <property type="protein sequence ID" value="SHN45914.1"/>
    <property type="molecule type" value="Genomic_DNA"/>
</dbReference>
<keyword evidence="4 5" id="KW-0694">RNA-binding</keyword>
<comment type="similarity">
    <text evidence="5">Belongs to the class I-like SAM-binding methyltransferase superfamily. rRNA adenine N(6)-methyltransferase family.</text>
</comment>
<evidence type="ECO:0000259" key="6">
    <source>
        <dbReference type="SMART" id="SM00650"/>
    </source>
</evidence>
<dbReference type="PROSITE" id="PS51689">
    <property type="entry name" value="SAM_RNA_A_N6_MT"/>
    <property type="match status" value="1"/>
</dbReference>
<feature type="domain" description="Ribosomal RNA adenine methylase transferase N-terminal" evidence="6">
    <location>
        <begin position="21"/>
        <end position="180"/>
    </location>
</feature>
<evidence type="ECO:0000256" key="3">
    <source>
        <dbReference type="ARBA" id="ARBA00022691"/>
    </source>
</evidence>
<feature type="binding site" evidence="5">
    <location>
        <position position="84"/>
    </location>
    <ligand>
        <name>S-adenosyl-L-methionine</name>
        <dbReference type="ChEBI" id="CHEBI:59789"/>
    </ligand>
</feature>
<keyword evidence="2 5" id="KW-0808">Transferase</keyword>
<sequence>MSRSFAGPHELGQNFLVDTRVVRDLVALVPRGAERVVELGAGAGAITAALVDAGHRVTAVELDPRRAAALRRRFGDRVDVVRGDLLRFEEPDGHDLVSNVPFGITTPLLRHLLGQRTWGTAVLLVQWEVARKRAALGSTTMLTASWWPWYTFGLAGRVPARAFRPMPSVDGGVLVIERRPEPLVPPGERAAYQAMVRRVFTGRGAGVGAILRGMLPGRVVARWLDAHRIAAGTLPGRLTAEQWAALHRAALHRTSS</sequence>
<accession>A0A1M7RI27</accession>
<keyword evidence="8" id="KW-1185">Reference proteome</keyword>
<proteinExistence type="inferred from homology"/>
<dbReference type="GO" id="GO:0005829">
    <property type="term" value="C:cytosol"/>
    <property type="evidence" value="ECO:0007669"/>
    <property type="project" value="TreeGrafter"/>
</dbReference>
<dbReference type="SMART" id="SM00650">
    <property type="entry name" value="rADc"/>
    <property type="match status" value="1"/>
</dbReference>